<evidence type="ECO:0000256" key="1">
    <source>
        <dbReference type="SAM" id="MobiDB-lite"/>
    </source>
</evidence>
<protein>
    <submittedName>
        <fullName evidence="2">Uncharacterized protein</fullName>
    </submittedName>
</protein>
<comment type="caution">
    <text evidence="2">The sequence shown here is derived from an EMBL/GenBank/DDBJ whole genome shotgun (WGS) entry which is preliminary data.</text>
</comment>
<name>A0A438CJ65_VITVI</name>
<feature type="region of interest" description="Disordered" evidence="1">
    <location>
        <begin position="196"/>
        <end position="221"/>
    </location>
</feature>
<dbReference type="Proteomes" id="UP000288805">
    <property type="component" value="Unassembled WGS sequence"/>
</dbReference>
<dbReference type="AlphaFoldDB" id="A0A438CJ65"/>
<sequence>MEMMDIRAMKTCRALSWISWIPACSETCLFLLLAFEPPYPEVSPCQNPAPAHGVMVRGRLVKGSDQYSQSRQTSVQRDIDPQYATIDQLTKITDTMASLWDAILGLGQRIDGHQAPSVPIQGTTPHDSSTPPPPPASGPTIQSDYIVHHHTTTQFSQPHRHLMSFPQTDFGSLVQALYGIEQGIARGLWASSFPSNSKGKKLRSGSRPSDVGTINMTGHRSPRYPYSQRQFLDTPYQMIQLLRGHLYSSINSIEHRLHRGRLGHRVPSFLLDNGSALNVCPLVTTIALGFSPSDFEPSTQTFRAYDGTQRTVLGTLTTHVMIGSVRYSILFQVLRIQTSFNMLLDHPGFMRRVLYHIPFIRSQCYGSVIVRMTCNLTGFTFNEVQVVSLEDDSRDMAPMSFDQYNNTLVLIDHDIPYGLGYTPSEEDTQHMVRLRRDRVRAGLSEVPFDYPLRPYTFQLADYFTRGSKHAPTQRDLSSETTEPPEAMIVASPSPDRASVFSMCFPKEIPDYDLPMDLGDGSDGVILPDTHMDEMDMIGTGRILDTTPHGPILLLTCLEFL</sequence>
<evidence type="ECO:0000313" key="2">
    <source>
        <dbReference type="EMBL" id="RVW23215.1"/>
    </source>
</evidence>
<gene>
    <name evidence="2" type="ORF">CK203_100422</name>
</gene>
<proteinExistence type="predicted"/>
<feature type="region of interest" description="Disordered" evidence="1">
    <location>
        <begin position="113"/>
        <end position="142"/>
    </location>
</feature>
<reference evidence="2 3" key="1">
    <citation type="journal article" date="2018" name="PLoS Genet.">
        <title>Population sequencing reveals clonal diversity and ancestral inbreeding in the grapevine cultivar Chardonnay.</title>
        <authorList>
            <person name="Roach M.J."/>
            <person name="Johnson D.L."/>
            <person name="Bohlmann J."/>
            <person name="van Vuuren H.J."/>
            <person name="Jones S.J."/>
            <person name="Pretorius I.S."/>
            <person name="Schmidt S.A."/>
            <person name="Borneman A.R."/>
        </authorList>
    </citation>
    <scope>NUCLEOTIDE SEQUENCE [LARGE SCALE GENOMIC DNA]</scope>
    <source>
        <strain evidence="3">cv. Chardonnay</strain>
        <tissue evidence="2">Leaf</tissue>
    </source>
</reference>
<evidence type="ECO:0000313" key="3">
    <source>
        <dbReference type="Proteomes" id="UP000288805"/>
    </source>
</evidence>
<organism evidence="2 3">
    <name type="scientific">Vitis vinifera</name>
    <name type="common">Grape</name>
    <dbReference type="NCBI Taxonomy" id="29760"/>
    <lineage>
        <taxon>Eukaryota</taxon>
        <taxon>Viridiplantae</taxon>
        <taxon>Streptophyta</taxon>
        <taxon>Embryophyta</taxon>
        <taxon>Tracheophyta</taxon>
        <taxon>Spermatophyta</taxon>
        <taxon>Magnoliopsida</taxon>
        <taxon>eudicotyledons</taxon>
        <taxon>Gunneridae</taxon>
        <taxon>Pentapetalae</taxon>
        <taxon>rosids</taxon>
        <taxon>Vitales</taxon>
        <taxon>Vitaceae</taxon>
        <taxon>Viteae</taxon>
        <taxon>Vitis</taxon>
    </lineage>
</organism>
<dbReference type="EMBL" id="QGNW01002202">
    <property type="protein sequence ID" value="RVW23215.1"/>
    <property type="molecule type" value="Genomic_DNA"/>
</dbReference>
<accession>A0A438CJ65</accession>